<dbReference type="InterPro" id="IPR009057">
    <property type="entry name" value="Homeodomain-like_sf"/>
</dbReference>
<evidence type="ECO:0000256" key="2">
    <source>
        <dbReference type="PROSITE-ProRule" id="PRU00335"/>
    </source>
</evidence>
<dbReference type="Gene3D" id="1.10.357.10">
    <property type="entry name" value="Tetracycline Repressor, domain 2"/>
    <property type="match status" value="1"/>
</dbReference>
<dbReference type="AlphaFoldDB" id="A0A1M7F1I9"/>
<protein>
    <submittedName>
        <fullName evidence="4">Transcriptional regulator, TetR family</fullName>
    </submittedName>
</protein>
<dbReference type="EMBL" id="FRBW01000002">
    <property type="protein sequence ID" value="SHL97539.1"/>
    <property type="molecule type" value="Genomic_DNA"/>
</dbReference>
<accession>A0A1M7F1I9</accession>
<gene>
    <name evidence="4" type="ORF">SAMN05444272_1453</name>
</gene>
<dbReference type="SUPFAM" id="SSF46689">
    <property type="entry name" value="Homeodomain-like"/>
    <property type="match status" value="1"/>
</dbReference>
<keyword evidence="1 2" id="KW-0238">DNA-binding</keyword>
<dbReference type="PANTHER" id="PTHR43479">
    <property type="entry name" value="ACREF/ENVCD OPERON REPRESSOR-RELATED"/>
    <property type="match status" value="1"/>
</dbReference>
<sequence length="200" mass="23313">MIETDQVQEGWRERKRRETLDRIADTALTLFVKNGYDATTLDAIAEASGISRRTFFYYFKSKEEILATWQRELPETFRAAILAEPSGQHPFDVLQNAHLKLIANLDPQKSIAIYRIIRSSEYLLAMNQSKYLKLEQTAFEALRELWPDKSRMNAMRIVAMVSVGILRLSLENWAEGQEGKSLETYLKEEFEEMRKETLKL</sequence>
<dbReference type="Pfam" id="PF00440">
    <property type="entry name" value="TetR_N"/>
    <property type="match status" value="1"/>
</dbReference>
<dbReference type="STRING" id="735517.SAMN05444272_1453"/>
<dbReference type="InterPro" id="IPR050624">
    <property type="entry name" value="HTH-type_Tx_Regulator"/>
</dbReference>
<organism evidence="4 5">
    <name type="scientific">Roseibium suaedae</name>
    <dbReference type="NCBI Taxonomy" id="735517"/>
    <lineage>
        <taxon>Bacteria</taxon>
        <taxon>Pseudomonadati</taxon>
        <taxon>Pseudomonadota</taxon>
        <taxon>Alphaproteobacteria</taxon>
        <taxon>Hyphomicrobiales</taxon>
        <taxon>Stappiaceae</taxon>
        <taxon>Roseibium</taxon>
    </lineage>
</organism>
<evidence type="ECO:0000259" key="3">
    <source>
        <dbReference type="PROSITE" id="PS50977"/>
    </source>
</evidence>
<evidence type="ECO:0000313" key="5">
    <source>
        <dbReference type="Proteomes" id="UP000186002"/>
    </source>
</evidence>
<dbReference type="PROSITE" id="PS50977">
    <property type="entry name" value="HTH_TETR_2"/>
    <property type="match status" value="1"/>
</dbReference>
<dbReference type="InterPro" id="IPR001647">
    <property type="entry name" value="HTH_TetR"/>
</dbReference>
<evidence type="ECO:0000313" key="4">
    <source>
        <dbReference type="EMBL" id="SHL97539.1"/>
    </source>
</evidence>
<feature type="DNA-binding region" description="H-T-H motif" evidence="2">
    <location>
        <begin position="40"/>
        <end position="59"/>
    </location>
</feature>
<feature type="domain" description="HTH tetR-type" evidence="3">
    <location>
        <begin position="17"/>
        <end position="77"/>
    </location>
</feature>
<dbReference type="GO" id="GO:0003677">
    <property type="term" value="F:DNA binding"/>
    <property type="evidence" value="ECO:0007669"/>
    <property type="project" value="UniProtKB-UniRule"/>
</dbReference>
<keyword evidence="5" id="KW-1185">Reference proteome</keyword>
<proteinExistence type="predicted"/>
<reference evidence="4 5" key="1">
    <citation type="submission" date="2016-11" db="EMBL/GenBank/DDBJ databases">
        <authorList>
            <person name="Jaros S."/>
            <person name="Januszkiewicz K."/>
            <person name="Wedrychowicz H."/>
        </authorList>
    </citation>
    <scope>NUCLEOTIDE SEQUENCE [LARGE SCALE GENOMIC DNA]</scope>
    <source>
        <strain evidence="4 5">DSM 22153</strain>
    </source>
</reference>
<dbReference type="RefSeq" id="WP_073011240.1">
    <property type="nucleotide sequence ID" value="NZ_FRBW01000002.1"/>
</dbReference>
<dbReference type="PROSITE" id="PS01081">
    <property type="entry name" value="HTH_TETR_1"/>
    <property type="match status" value="1"/>
</dbReference>
<name>A0A1M7F1I9_9HYPH</name>
<dbReference type="Proteomes" id="UP000186002">
    <property type="component" value="Unassembled WGS sequence"/>
</dbReference>
<evidence type="ECO:0000256" key="1">
    <source>
        <dbReference type="ARBA" id="ARBA00023125"/>
    </source>
</evidence>
<dbReference type="PANTHER" id="PTHR43479:SF12">
    <property type="entry name" value="TRANSCRIPTIONAL REGULATORY PROTEIN"/>
    <property type="match status" value="1"/>
</dbReference>
<dbReference type="InterPro" id="IPR023772">
    <property type="entry name" value="DNA-bd_HTH_TetR-type_CS"/>
</dbReference>
<dbReference type="PRINTS" id="PR00455">
    <property type="entry name" value="HTHTETR"/>
</dbReference>